<comment type="caution">
    <text evidence="2">The sequence shown here is derived from an EMBL/GenBank/DDBJ whole genome shotgun (WGS) entry which is preliminary data.</text>
</comment>
<dbReference type="Proteomes" id="UP000194945">
    <property type="component" value="Unassembled WGS sequence"/>
</dbReference>
<feature type="domain" description="MurNAc-LAA" evidence="1">
    <location>
        <begin position="65"/>
        <end position="167"/>
    </location>
</feature>
<dbReference type="Pfam" id="PF01520">
    <property type="entry name" value="Amidase_3"/>
    <property type="match status" value="1"/>
</dbReference>
<dbReference type="PANTHER" id="PTHR30404:SF8">
    <property type="entry name" value="AUTOLYSIN PH-RELATED"/>
    <property type="match status" value="1"/>
</dbReference>
<reference evidence="2 3" key="1">
    <citation type="submission" date="2016-10" db="EMBL/GenBank/DDBJ databases">
        <title>Comparative genomics of Bacillus thuringiensis reveals a path to pathogens against multiple invertebrate hosts.</title>
        <authorList>
            <person name="Zheng J."/>
            <person name="Gao Q."/>
            <person name="Liu H."/>
            <person name="Peng D."/>
            <person name="Ruan L."/>
            <person name="Sun M."/>
        </authorList>
    </citation>
    <scope>NUCLEOTIDE SEQUENCE [LARGE SCALE GENOMIC DNA]</scope>
    <source>
        <strain evidence="2">BGSC 4BK1</strain>
    </source>
</reference>
<dbReference type="GO" id="GO:0009253">
    <property type="term" value="P:peptidoglycan catabolic process"/>
    <property type="evidence" value="ECO:0007669"/>
    <property type="project" value="InterPro"/>
</dbReference>
<dbReference type="Gene3D" id="3.40.630.40">
    <property type="entry name" value="Zn-dependent exopeptidases"/>
    <property type="match status" value="1"/>
</dbReference>
<dbReference type="AlphaFoldDB" id="A0A242YZ61"/>
<dbReference type="GO" id="GO:0030288">
    <property type="term" value="C:outer membrane-bounded periplasmic space"/>
    <property type="evidence" value="ECO:0007669"/>
    <property type="project" value="TreeGrafter"/>
</dbReference>
<dbReference type="CDD" id="cd02696">
    <property type="entry name" value="MurNAc-LAA"/>
    <property type="match status" value="1"/>
</dbReference>
<dbReference type="SMART" id="SM00646">
    <property type="entry name" value="Ami_3"/>
    <property type="match status" value="1"/>
</dbReference>
<gene>
    <name evidence="2" type="ORF">BK730_22645</name>
</gene>
<dbReference type="Pfam" id="PF06347">
    <property type="entry name" value="SH3_4"/>
    <property type="match status" value="1"/>
</dbReference>
<name>A0A242YZ61_9BACI</name>
<evidence type="ECO:0000313" key="2">
    <source>
        <dbReference type="EMBL" id="OTX85474.1"/>
    </source>
</evidence>
<evidence type="ECO:0000313" key="3">
    <source>
        <dbReference type="Proteomes" id="UP000194945"/>
    </source>
</evidence>
<dbReference type="Gene3D" id="2.30.30.40">
    <property type="entry name" value="SH3 Domains"/>
    <property type="match status" value="2"/>
</dbReference>
<organism evidence="2 3">
    <name type="scientific">Bacillus wiedmannii</name>
    <dbReference type="NCBI Taxonomy" id="1890302"/>
    <lineage>
        <taxon>Bacteria</taxon>
        <taxon>Bacillati</taxon>
        <taxon>Bacillota</taxon>
        <taxon>Bacilli</taxon>
        <taxon>Bacillales</taxon>
        <taxon>Bacillaceae</taxon>
        <taxon>Bacillus</taxon>
        <taxon>Bacillus cereus group</taxon>
    </lineage>
</organism>
<accession>A0A242YZ61</accession>
<evidence type="ECO:0000259" key="1">
    <source>
        <dbReference type="SMART" id="SM00646"/>
    </source>
</evidence>
<proteinExistence type="predicted"/>
<dbReference type="InterPro" id="IPR002508">
    <property type="entry name" value="MurNAc-LAA_cat"/>
</dbReference>
<dbReference type="PANTHER" id="PTHR30404">
    <property type="entry name" value="N-ACETYLMURAMOYL-L-ALANINE AMIDASE"/>
    <property type="match status" value="1"/>
</dbReference>
<dbReference type="SUPFAM" id="SSF53187">
    <property type="entry name" value="Zn-dependent exopeptidases"/>
    <property type="match status" value="1"/>
</dbReference>
<dbReference type="EMBL" id="NFDE01000062">
    <property type="protein sequence ID" value="OTX85474.1"/>
    <property type="molecule type" value="Genomic_DNA"/>
</dbReference>
<dbReference type="InterPro" id="IPR010466">
    <property type="entry name" value="DUF1058"/>
</dbReference>
<dbReference type="GO" id="GO:0008745">
    <property type="term" value="F:N-acetylmuramoyl-L-alanine amidase activity"/>
    <property type="evidence" value="ECO:0007669"/>
    <property type="project" value="InterPro"/>
</dbReference>
<dbReference type="InterPro" id="IPR050695">
    <property type="entry name" value="N-acetylmuramoyl_amidase_3"/>
</dbReference>
<protein>
    <submittedName>
        <fullName evidence="2">N-acetylmuramoyl-L-alanine amidase</fullName>
    </submittedName>
</protein>
<sequence>MAKYSLHGGHNSIVQGANWGNRKEHVMDRQVKDAVAAKLRALGHTVYDDTDEVGTTQAQNLNNIVSKTNSHDVDLVVSFHLNSYDTNANGVEVLYYDQQALSAKIAAQLSKDIGWLNRGAKERKDLYVLANTKALAILIELGFIDNEADMSKWDVNKIANSIVYALTGQTSNGGGNTQPPEENDNVLGYLTTTAEVANIRKEPNLNSPVMRQAVKGQGHTYYDWYYDGSNFWYKVAENNWMRDDIASINKDGKSKGVVWVSGTNINLRKGASTGDAVINKITKQSAYDVHYRYENWIYVTGEGVEGWMYFDESYVKWIR</sequence>